<proteinExistence type="predicted"/>
<organism evidence="1">
    <name type="scientific">Hexamita inflata</name>
    <dbReference type="NCBI Taxonomy" id="28002"/>
    <lineage>
        <taxon>Eukaryota</taxon>
        <taxon>Metamonada</taxon>
        <taxon>Diplomonadida</taxon>
        <taxon>Hexamitidae</taxon>
        <taxon>Hexamitinae</taxon>
        <taxon>Hexamita</taxon>
    </lineage>
</organism>
<evidence type="ECO:0000313" key="3">
    <source>
        <dbReference type="Proteomes" id="UP001642409"/>
    </source>
</evidence>
<comment type="caution">
    <text evidence="1">The sequence shown here is derived from an EMBL/GenBank/DDBJ whole genome shotgun (WGS) entry which is preliminary data.</text>
</comment>
<protein>
    <submittedName>
        <fullName evidence="2">Hypothetical_protein</fullName>
    </submittedName>
</protein>
<dbReference type="Proteomes" id="UP001642409">
    <property type="component" value="Unassembled WGS sequence"/>
</dbReference>
<dbReference type="EMBL" id="CATOUU010001099">
    <property type="protein sequence ID" value="CAI9971833.1"/>
    <property type="molecule type" value="Genomic_DNA"/>
</dbReference>
<evidence type="ECO:0000313" key="1">
    <source>
        <dbReference type="EMBL" id="CAI9971833.1"/>
    </source>
</evidence>
<keyword evidence="3" id="KW-1185">Reference proteome</keyword>
<reference evidence="1" key="1">
    <citation type="submission" date="2023-06" db="EMBL/GenBank/DDBJ databases">
        <authorList>
            <person name="Kurt Z."/>
        </authorList>
    </citation>
    <scope>NUCLEOTIDE SEQUENCE</scope>
</reference>
<dbReference type="EMBL" id="CAXDID020000171">
    <property type="protein sequence ID" value="CAL6047243.1"/>
    <property type="molecule type" value="Genomic_DNA"/>
</dbReference>
<accession>A0AA86VNX5</accession>
<sequence>MIDSSSLQALDTKLIKANRVMCGNNIIDMTQPNRIQFNHISGQGSWINPSTGQNDFIMDLSQLENITIKHLTINNLSSQVVTADVGNFKNLNQKWDDDDVVVNARFQALENKDIDLQSQTNQLKQTDISLQTQIDNIISKPTDLSNVYNILGTNIIPIVDPTFPQQNVYTELKNLYLKLTDITNIISKTDQDTKMIYPFLNDLQKYCDDLESSKATKESVTAAIATVSALIAALQTQCGLLEAKVFTKITGTQAGYEAMEAATVVNTEQNISNKLAIAAAVASLTEIQANLVTLDVLISKKVDQSEFDKFIKTDSETNTIQLQTTMNSNFNITAPNIYDNANIDLKLNTKQDLITNTMDIIMNNLTSNNTYNKSQVDGLISSKQDILTSASNLTINNLASANTYNKQEVDNLNNSKQNIITNLTDLIVNTLTASNIYNKTQVDSFMSSKQNVITPTSDLTIGNLYAQNTFNKDQIYQMEALKQDKIVDSSSIKCSYVNVIQDLTTNNLYAANTYTKKEVDDKITGIGSTDQLARIQNLETFQSQQQAWNDNIGSQVSALNIDNNKNKIAITNLQTNYTNLLNSVNAMNTRLNNVETSLADLKTMLNNLIVIENYYADNYSMTFCGIITIKWGNVDVGGALNKKTVTFATPFKMCGYTGYVSVICESNSGGGADVGYSTIPTTTSITITADYANSGGNKSNKYSWLAIGW</sequence>
<evidence type="ECO:0000313" key="2">
    <source>
        <dbReference type="EMBL" id="CAL6047243.1"/>
    </source>
</evidence>
<gene>
    <name evidence="2" type="ORF">HINF_LOCUS42110</name>
    <name evidence="1" type="ORF">HINF_LOCUS59478</name>
</gene>
<name>A0AA86VNX5_9EUKA</name>
<dbReference type="Gene3D" id="2.60.40.3940">
    <property type="match status" value="1"/>
</dbReference>
<dbReference type="AlphaFoldDB" id="A0AA86VNX5"/>
<reference evidence="2 3" key="2">
    <citation type="submission" date="2024-07" db="EMBL/GenBank/DDBJ databases">
        <authorList>
            <person name="Akdeniz Z."/>
        </authorList>
    </citation>
    <scope>NUCLEOTIDE SEQUENCE [LARGE SCALE GENOMIC DNA]</scope>
</reference>